<keyword evidence="2" id="KW-0378">Hydrolase</keyword>
<comment type="catalytic activity">
    <reaction evidence="5">
        <text>O-phospho-L-threonyl-[protein] + H2O = L-threonyl-[protein] + phosphate</text>
        <dbReference type="Rhea" id="RHEA:47004"/>
        <dbReference type="Rhea" id="RHEA-COMP:11060"/>
        <dbReference type="Rhea" id="RHEA-COMP:11605"/>
        <dbReference type="ChEBI" id="CHEBI:15377"/>
        <dbReference type="ChEBI" id="CHEBI:30013"/>
        <dbReference type="ChEBI" id="CHEBI:43474"/>
        <dbReference type="ChEBI" id="CHEBI:61977"/>
        <dbReference type="EC" id="3.1.3.16"/>
    </reaction>
</comment>
<dbReference type="Pfam" id="PF00481">
    <property type="entry name" value="PP2C"/>
    <property type="match status" value="1"/>
</dbReference>
<dbReference type="InterPro" id="IPR036457">
    <property type="entry name" value="PPM-type-like_dom_sf"/>
</dbReference>
<comment type="caution">
    <text evidence="7">The sequence shown here is derived from an EMBL/GenBank/DDBJ whole genome shotgun (WGS) entry which is preliminary data.</text>
</comment>
<evidence type="ECO:0000256" key="4">
    <source>
        <dbReference type="ARBA" id="ARBA00047761"/>
    </source>
</evidence>
<dbReference type="PANTHER" id="PTHR13832:SF848">
    <property type="entry name" value="PPM-TYPE PHOSPHATASE DOMAIN-CONTAINING PROTEIN"/>
    <property type="match status" value="1"/>
</dbReference>
<feature type="domain" description="PPM-type phosphatase" evidence="6">
    <location>
        <begin position="1"/>
        <end position="190"/>
    </location>
</feature>
<dbReference type="AlphaFoldDB" id="A0A426ZV51"/>
<name>A0A426ZV51_ENSVE</name>
<evidence type="ECO:0000256" key="1">
    <source>
        <dbReference type="ARBA" id="ARBA00013081"/>
    </source>
</evidence>
<dbReference type="GO" id="GO:0004722">
    <property type="term" value="F:protein serine/threonine phosphatase activity"/>
    <property type="evidence" value="ECO:0007669"/>
    <property type="project" value="UniProtKB-EC"/>
</dbReference>
<dbReference type="EC" id="3.1.3.16" evidence="1"/>
<dbReference type="SUPFAM" id="SSF81606">
    <property type="entry name" value="PP2C-like"/>
    <property type="match status" value="1"/>
</dbReference>
<dbReference type="InterPro" id="IPR015655">
    <property type="entry name" value="PP2C"/>
</dbReference>
<organism evidence="7 8">
    <name type="scientific">Ensete ventricosum</name>
    <name type="common">Abyssinian banana</name>
    <name type="synonym">Musa ensete</name>
    <dbReference type="NCBI Taxonomy" id="4639"/>
    <lineage>
        <taxon>Eukaryota</taxon>
        <taxon>Viridiplantae</taxon>
        <taxon>Streptophyta</taxon>
        <taxon>Embryophyta</taxon>
        <taxon>Tracheophyta</taxon>
        <taxon>Spermatophyta</taxon>
        <taxon>Magnoliopsida</taxon>
        <taxon>Liliopsida</taxon>
        <taxon>Zingiberales</taxon>
        <taxon>Musaceae</taxon>
        <taxon>Ensete</taxon>
    </lineage>
</organism>
<dbReference type="InterPro" id="IPR001932">
    <property type="entry name" value="PPM-type_phosphatase-like_dom"/>
</dbReference>
<protein>
    <recommendedName>
        <fullName evidence="1">protein-serine/threonine phosphatase</fullName>
        <ecNumber evidence="1">3.1.3.16</ecNumber>
    </recommendedName>
</protein>
<evidence type="ECO:0000259" key="6">
    <source>
        <dbReference type="PROSITE" id="PS51746"/>
    </source>
</evidence>
<evidence type="ECO:0000256" key="2">
    <source>
        <dbReference type="ARBA" id="ARBA00022801"/>
    </source>
</evidence>
<sequence length="201" mass="23276">MDKFTGLIEGLIWSPRGGYSNEHADEWAYEEVVYQSSDVITYKFVQVVLLDHILISLDQHLDAQLVWQLLETTNSLLQMLAILVVYCLGRVELCDDDDFLILACDGVWDCMSNQQLVDFINEQIETYHVIVYRFNGKEWFYWPIFIVAFRCRLQDSRLSTICERVLDRCLAPNTISGEGCDNMTMILVQFKKPIKSSDADP</sequence>
<reference evidence="7 8" key="1">
    <citation type="journal article" date="2014" name="Agronomy (Basel)">
        <title>A Draft Genome Sequence for Ensete ventricosum, the Drought-Tolerant Tree Against Hunger.</title>
        <authorList>
            <person name="Harrison J."/>
            <person name="Moore K.A."/>
            <person name="Paszkiewicz K."/>
            <person name="Jones T."/>
            <person name="Grant M."/>
            <person name="Ambacheew D."/>
            <person name="Muzemil S."/>
            <person name="Studholme D.J."/>
        </authorList>
    </citation>
    <scope>NUCLEOTIDE SEQUENCE [LARGE SCALE GENOMIC DNA]</scope>
</reference>
<gene>
    <name evidence="7" type="ORF">B296_00038842</name>
</gene>
<evidence type="ECO:0000313" key="8">
    <source>
        <dbReference type="Proteomes" id="UP000287651"/>
    </source>
</evidence>
<proteinExistence type="predicted"/>
<dbReference type="PANTHER" id="PTHR13832">
    <property type="entry name" value="PROTEIN PHOSPHATASE 2C"/>
    <property type="match status" value="1"/>
</dbReference>
<comment type="catalytic activity">
    <reaction evidence="4">
        <text>O-phospho-L-seryl-[protein] + H2O = L-seryl-[protein] + phosphate</text>
        <dbReference type="Rhea" id="RHEA:20629"/>
        <dbReference type="Rhea" id="RHEA-COMP:9863"/>
        <dbReference type="Rhea" id="RHEA-COMP:11604"/>
        <dbReference type="ChEBI" id="CHEBI:15377"/>
        <dbReference type="ChEBI" id="CHEBI:29999"/>
        <dbReference type="ChEBI" id="CHEBI:43474"/>
        <dbReference type="ChEBI" id="CHEBI:83421"/>
        <dbReference type="EC" id="3.1.3.16"/>
    </reaction>
</comment>
<dbReference type="PROSITE" id="PS51746">
    <property type="entry name" value="PPM_2"/>
    <property type="match status" value="1"/>
</dbReference>
<evidence type="ECO:0000256" key="3">
    <source>
        <dbReference type="ARBA" id="ARBA00022912"/>
    </source>
</evidence>
<evidence type="ECO:0000313" key="7">
    <source>
        <dbReference type="EMBL" id="RRT67854.1"/>
    </source>
</evidence>
<keyword evidence="3" id="KW-0904">Protein phosphatase</keyword>
<dbReference type="Gene3D" id="3.60.40.10">
    <property type="entry name" value="PPM-type phosphatase domain"/>
    <property type="match status" value="1"/>
</dbReference>
<accession>A0A426ZV51</accession>
<evidence type="ECO:0000256" key="5">
    <source>
        <dbReference type="ARBA" id="ARBA00048336"/>
    </source>
</evidence>
<dbReference type="EMBL" id="AMZH03004889">
    <property type="protein sequence ID" value="RRT67854.1"/>
    <property type="molecule type" value="Genomic_DNA"/>
</dbReference>
<dbReference type="Proteomes" id="UP000287651">
    <property type="component" value="Unassembled WGS sequence"/>
</dbReference>